<evidence type="ECO:0000313" key="2">
    <source>
        <dbReference type="Proteomes" id="UP000283210"/>
    </source>
</evidence>
<sequence length="167" mass="19642">MADFKKELDRDCSLPNIIRIPGTQLQSKGVQHKWQLCNQEMNSSLDQAEPEPPQIKEEPEELCINQEGEQLLLNQETDVKMEFKSDLVGHQHHLGNIITMPVINLQRRENHICKDDTDAEQLLWKQERSSSPDGEEQELPEIKEEWEENQVRVQFWRKTLRSETVML</sequence>
<protein>
    <submittedName>
        <fullName evidence="1">Uncharacterized protein</fullName>
    </submittedName>
</protein>
<dbReference type="EMBL" id="CM012453">
    <property type="protein sequence ID" value="RVE61324.1"/>
    <property type="molecule type" value="Genomic_DNA"/>
</dbReference>
<organism evidence="1 2">
    <name type="scientific">Oryzias javanicus</name>
    <name type="common">Javanese ricefish</name>
    <name type="synonym">Aplocheilus javanicus</name>
    <dbReference type="NCBI Taxonomy" id="123683"/>
    <lineage>
        <taxon>Eukaryota</taxon>
        <taxon>Metazoa</taxon>
        <taxon>Chordata</taxon>
        <taxon>Craniata</taxon>
        <taxon>Vertebrata</taxon>
        <taxon>Euteleostomi</taxon>
        <taxon>Actinopterygii</taxon>
        <taxon>Neopterygii</taxon>
        <taxon>Teleostei</taxon>
        <taxon>Neoteleostei</taxon>
        <taxon>Acanthomorphata</taxon>
        <taxon>Ovalentaria</taxon>
        <taxon>Atherinomorphae</taxon>
        <taxon>Beloniformes</taxon>
        <taxon>Adrianichthyidae</taxon>
        <taxon>Oryziinae</taxon>
        <taxon>Oryzias</taxon>
    </lineage>
</organism>
<evidence type="ECO:0000313" key="1">
    <source>
        <dbReference type="EMBL" id="RVE61324.1"/>
    </source>
</evidence>
<dbReference type="Proteomes" id="UP000283210">
    <property type="component" value="Chromosome 17"/>
</dbReference>
<name>A0A3S2U2N7_ORYJA</name>
<proteinExistence type="predicted"/>
<reference evidence="1 2" key="1">
    <citation type="submission" date="2018-11" db="EMBL/GenBank/DDBJ databases">
        <authorList>
            <person name="Lopez-Roques C."/>
            <person name="Donnadieu C."/>
            <person name="Bouchez O."/>
            <person name="Klopp C."/>
            <person name="Cabau C."/>
            <person name="Zahm M."/>
        </authorList>
    </citation>
    <scope>NUCLEOTIDE SEQUENCE [LARGE SCALE GENOMIC DNA]</scope>
    <source>
        <strain evidence="1">RS831</strain>
        <tissue evidence="1">Whole body</tissue>
    </source>
</reference>
<keyword evidence="2" id="KW-1185">Reference proteome</keyword>
<gene>
    <name evidence="1" type="ORF">OJAV_G00169560</name>
</gene>
<dbReference type="AlphaFoldDB" id="A0A3S2U2N7"/>
<reference evidence="1 2" key="2">
    <citation type="submission" date="2019-01" db="EMBL/GenBank/DDBJ databases">
        <title>A chromosome length genome reference of the Java medaka (oryzias javanicus).</title>
        <authorList>
            <person name="Herpin A."/>
            <person name="Takehana Y."/>
            <person name="Naruse K."/>
            <person name="Ansai S."/>
            <person name="Kawaguchi M."/>
        </authorList>
    </citation>
    <scope>NUCLEOTIDE SEQUENCE [LARGE SCALE GENOMIC DNA]</scope>
    <source>
        <strain evidence="1">RS831</strain>
        <tissue evidence="1">Whole body</tissue>
    </source>
</reference>
<accession>A0A3S2U2N7</accession>